<feature type="domain" description="ScoMcrA-like SRA" evidence="2">
    <location>
        <begin position="149"/>
        <end position="275"/>
    </location>
</feature>
<feature type="domain" description="ScoMcrA-like DNA sulfur-binding" evidence="1">
    <location>
        <begin position="2"/>
        <end position="122"/>
    </location>
</feature>
<dbReference type="Pfam" id="PF26340">
    <property type="entry name" value="DNA-SBD_ScoMcrA"/>
    <property type="match status" value="1"/>
</dbReference>
<dbReference type="PATRIC" id="fig|1502723.3.peg.3176"/>
<accession>A0A0D8BD26</accession>
<evidence type="ECO:0008006" key="5">
    <source>
        <dbReference type="Google" id="ProtNLM"/>
    </source>
</evidence>
<proteinExistence type="predicted"/>
<reference evidence="3 4" key="2">
    <citation type="journal article" date="2016" name="Genome Announc.">
        <title>Permanent Draft Genome Sequences for Two Variants of Frankia sp. Strain CpI1, the First Frankia Strain Isolated from Root Nodules of Comptonia peregrina.</title>
        <authorList>
            <person name="Oshone R."/>
            <person name="Hurst S.G.IV."/>
            <person name="Abebe-Akele F."/>
            <person name="Simpson S."/>
            <person name="Morris K."/>
            <person name="Thomas W.K."/>
            <person name="Tisa L.S."/>
        </authorList>
    </citation>
    <scope>NUCLEOTIDE SEQUENCE [LARGE SCALE GENOMIC DNA]</scope>
    <source>
        <strain evidence="4">CpI1-S</strain>
    </source>
</reference>
<evidence type="ECO:0000313" key="4">
    <source>
        <dbReference type="Proteomes" id="UP000032545"/>
    </source>
</evidence>
<name>A0A0D8BD26_9ACTN</name>
<evidence type="ECO:0000313" key="3">
    <source>
        <dbReference type="EMBL" id="KJE21965.1"/>
    </source>
</evidence>
<protein>
    <recommendedName>
        <fullName evidence="5">Restriction endonuclease</fullName>
    </recommendedName>
</protein>
<reference evidence="4" key="1">
    <citation type="submission" date="2015-02" db="EMBL/GenBank/DDBJ databases">
        <title>Draft Genome of Frankia sp. CpI1-S.</title>
        <authorList>
            <person name="Oshone R.T."/>
            <person name="Ngom M."/>
            <person name="Ghodhbane-Gtari F."/>
            <person name="Gtari M."/>
            <person name="Morris K."/>
            <person name="Thomas K."/>
            <person name="Sen A."/>
            <person name="Tisa L.S."/>
        </authorList>
    </citation>
    <scope>NUCLEOTIDE SEQUENCE [LARGE SCALE GENOMIC DNA]</scope>
    <source>
        <strain evidence="4">CpI1-S</strain>
    </source>
</reference>
<keyword evidence="4" id="KW-1185">Reference proteome</keyword>
<dbReference type="Pfam" id="PF26348">
    <property type="entry name" value="SRA_ScoMcrA"/>
    <property type="match status" value="1"/>
</dbReference>
<evidence type="ECO:0000259" key="2">
    <source>
        <dbReference type="Pfam" id="PF26348"/>
    </source>
</evidence>
<dbReference type="OrthoDB" id="4939521at2"/>
<gene>
    <name evidence="3" type="ORF">FF36_03718</name>
</gene>
<evidence type="ECO:0000259" key="1">
    <source>
        <dbReference type="Pfam" id="PF26340"/>
    </source>
</evidence>
<organism evidence="3 4">
    <name type="scientific">Frankia torreyi</name>
    <dbReference type="NCBI Taxonomy" id="1856"/>
    <lineage>
        <taxon>Bacteria</taxon>
        <taxon>Bacillati</taxon>
        <taxon>Actinomycetota</taxon>
        <taxon>Actinomycetes</taxon>
        <taxon>Frankiales</taxon>
        <taxon>Frankiaceae</taxon>
        <taxon>Frankia</taxon>
    </lineage>
</organism>
<dbReference type="InterPro" id="IPR058712">
    <property type="entry name" value="SRA_ScoMcrA"/>
</dbReference>
<comment type="caution">
    <text evidence="3">The sequence shown here is derived from an EMBL/GenBank/DDBJ whole genome shotgun (WGS) entry which is preliminary data.</text>
</comment>
<dbReference type="EMBL" id="JYFN01000029">
    <property type="protein sequence ID" value="KJE21965.1"/>
    <property type="molecule type" value="Genomic_DNA"/>
</dbReference>
<dbReference type="InterPro" id="IPR058813">
    <property type="entry name" value="DNA-SBD_ScoMcrA"/>
</dbReference>
<dbReference type="Proteomes" id="UP000032545">
    <property type="component" value="Unassembled WGS sequence"/>
</dbReference>
<sequence length="438" mass="48516">MLRRASARGVPLPHQSLTLLWAVERIGDGVRLRRWSEVRDELAAALVAGGVENRGRVAPEYPVVALRHSPLWEIRASSAAPAAHSSQPRRWLDREDPEFGLSAPAFELLRDERNREQFAAALHRLLDRAAGPAGPDAGFWEIQPGVVVVRRDVHAQYGGRRQGGIGPSRSTPNVLLFTDPIRGRSHGYFDGWGDDGCFHYTGEGQLGDQRMVQGNQAILGHRRDGRTLRLFRVVRDGVEYLGAFEIDPDRPWYTSEAPETNGGPLRTVIMFRLRPQGPVQSIDADLPETPTTISRVTSVPVEASNAEQYAMTSPAEPTTAFRREAALVGAYSEHLRSLGHEVCRKRILPPNEPSPLFTDLFDETTGELIEAKGTVTREAVRMAIGQLIDYRRFFEPPPRLVLLVPRKPRPDLLDLCSAAGVSVVWGSDASSTPTWTIN</sequence>
<dbReference type="AlphaFoldDB" id="A0A0D8BD26"/>